<feature type="domain" description="SHSP" evidence="5">
    <location>
        <begin position="26"/>
        <end position="135"/>
    </location>
</feature>
<dbReference type="GO" id="GO:0005634">
    <property type="term" value="C:nucleus"/>
    <property type="evidence" value="ECO:0007669"/>
    <property type="project" value="TreeGrafter"/>
</dbReference>
<dbReference type="EnsemblMetazoa" id="MESCA003703-RA">
    <property type="protein sequence ID" value="MESCA003703-PA"/>
    <property type="gene ID" value="MESCA003703"/>
</dbReference>
<keyword evidence="1" id="KW-0346">Stress response</keyword>
<dbReference type="CDD" id="cd06526">
    <property type="entry name" value="metazoan_ACD"/>
    <property type="match status" value="1"/>
</dbReference>
<dbReference type="SUPFAM" id="SSF49764">
    <property type="entry name" value="HSP20-like chaperones"/>
    <property type="match status" value="1"/>
</dbReference>
<dbReference type="PANTHER" id="PTHR45640">
    <property type="entry name" value="HEAT SHOCK PROTEIN HSP-12.2-RELATED"/>
    <property type="match status" value="1"/>
</dbReference>
<dbReference type="GO" id="GO:0009408">
    <property type="term" value="P:response to heat"/>
    <property type="evidence" value="ECO:0007669"/>
    <property type="project" value="TreeGrafter"/>
</dbReference>
<dbReference type="Pfam" id="PF00011">
    <property type="entry name" value="HSP20"/>
    <property type="match status" value="1"/>
</dbReference>
<keyword evidence="7" id="KW-1185">Reference proteome</keyword>
<evidence type="ECO:0000313" key="7">
    <source>
        <dbReference type="Proteomes" id="UP000015102"/>
    </source>
</evidence>
<dbReference type="GO" id="GO:0005737">
    <property type="term" value="C:cytoplasm"/>
    <property type="evidence" value="ECO:0007669"/>
    <property type="project" value="TreeGrafter"/>
</dbReference>
<dbReference type="PRINTS" id="PR00299">
    <property type="entry name" value="ACRYSTALLIN"/>
</dbReference>
<reference evidence="6" key="2">
    <citation type="submission" date="2015-06" db="UniProtKB">
        <authorList>
            <consortium name="EnsemblMetazoa"/>
        </authorList>
    </citation>
    <scope>IDENTIFICATION</scope>
</reference>
<name>T1GJQ3_MEGSC</name>
<proteinExistence type="inferred from homology"/>
<dbReference type="InterPro" id="IPR001436">
    <property type="entry name" value="Alpha-crystallin/sHSP_animal"/>
</dbReference>
<evidence type="ECO:0000256" key="3">
    <source>
        <dbReference type="RuleBase" id="RU003616"/>
    </source>
</evidence>
<evidence type="ECO:0000259" key="5">
    <source>
        <dbReference type="PROSITE" id="PS01031"/>
    </source>
</evidence>
<evidence type="ECO:0000256" key="1">
    <source>
        <dbReference type="ARBA" id="ARBA00023016"/>
    </source>
</evidence>
<accession>T1GJQ3</accession>
<dbReference type="GO" id="GO:0042026">
    <property type="term" value="P:protein refolding"/>
    <property type="evidence" value="ECO:0007669"/>
    <property type="project" value="TreeGrafter"/>
</dbReference>
<dbReference type="InterPro" id="IPR002068">
    <property type="entry name" value="A-crystallin/Hsp20_dom"/>
</dbReference>
<sequence length="169" mass="18924">MATLPFLLRLATELHDPYDIHLPYDDDFAFGLHPRHLQIEPRLFRAAAPRNQLVDATNELSVKVVDDCVVVEGKHEEREDEHGYISRQFVRRYTLPKGFDPNHVVSTLSSDGVLSVRVPQPKKLESNNERHVEIQQVGPAHLNVKGNENESGEKNGASNGASAVEKGDK</sequence>
<organism evidence="6 7">
    <name type="scientific">Megaselia scalaris</name>
    <name type="common">Humpbacked fly</name>
    <name type="synonym">Phora scalaris</name>
    <dbReference type="NCBI Taxonomy" id="36166"/>
    <lineage>
        <taxon>Eukaryota</taxon>
        <taxon>Metazoa</taxon>
        <taxon>Ecdysozoa</taxon>
        <taxon>Arthropoda</taxon>
        <taxon>Hexapoda</taxon>
        <taxon>Insecta</taxon>
        <taxon>Pterygota</taxon>
        <taxon>Neoptera</taxon>
        <taxon>Endopterygota</taxon>
        <taxon>Diptera</taxon>
        <taxon>Brachycera</taxon>
        <taxon>Muscomorpha</taxon>
        <taxon>Platypezoidea</taxon>
        <taxon>Phoridae</taxon>
        <taxon>Megaseliini</taxon>
        <taxon>Megaselia</taxon>
    </lineage>
</organism>
<evidence type="ECO:0000313" key="6">
    <source>
        <dbReference type="EnsemblMetazoa" id="MESCA003703-PA"/>
    </source>
</evidence>
<reference evidence="7" key="1">
    <citation type="submission" date="2013-02" db="EMBL/GenBank/DDBJ databases">
        <authorList>
            <person name="Hughes D."/>
        </authorList>
    </citation>
    <scope>NUCLEOTIDE SEQUENCE</scope>
    <source>
        <strain>Durham</strain>
        <strain evidence="7">NC isolate 2 -- Noor lab</strain>
    </source>
</reference>
<comment type="similarity">
    <text evidence="2 3">Belongs to the small heat shock protein (HSP20) family.</text>
</comment>
<evidence type="ECO:0000256" key="4">
    <source>
        <dbReference type="SAM" id="MobiDB-lite"/>
    </source>
</evidence>
<dbReference type="AlphaFoldDB" id="T1GJQ3"/>
<protein>
    <recommendedName>
        <fullName evidence="5">SHSP domain-containing protein</fullName>
    </recommendedName>
</protein>
<dbReference type="STRING" id="36166.T1GJQ3"/>
<dbReference type="HOGENOM" id="CLU_095001_3_0_1"/>
<dbReference type="EMBL" id="CAQQ02122228">
    <property type="status" value="NOT_ANNOTATED_CDS"/>
    <property type="molecule type" value="Genomic_DNA"/>
</dbReference>
<feature type="region of interest" description="Disordered" evidence="4">
    <location>
        <begin position="122"/>
        <end position="169"/>
    </location>
</feature>
<dbReference type="Proteomes" id="UP000015102">
    <property type="component" value="Unassembled WGS sequence"/>
</dbReference>
<feature type="compositionally biased region" description="Basic and acidic residues" evidence="4">
    <location>
        <begin position="122"/>
        <end position="133"/>
    </location>
</feature>
<dbReference type="PROSITE" id="PS01031">
    <property type="entry name" value="SHSP"/>
    <property type="match status" value="1"/>
</dbReference>
<dbReference type="Gene3D" id="2.60.40.790">
    <property type="match status" value="1"/>
</dbReference>
<evidence type="ECO:0000256" key="2">
    <source>
        <dbReference type="PROSITE-ProRule" id="PRU00285"/>
    </source>
</evidence>
<dbReference type="PANTHER" id="PTHR45640:SF13">
    <property type="entry name" value="HEAT SHOCK PROTEIN 22-RELATED"/>
    <property type="match status" value="1"/>
</dbReference>
<dbReference type="InterPro" id="IPR008978">
    <property type="entry name" value="HSP20-like_chaperone"/>
</dbReference>
<dbReference type="GO" id="GO:0051082">
    <property type="term" value="F:unfolded protein binding"/>
    <property type="evidence" value="ECO:0007669"/>
    <property type="project" value="TreeGrafter"/>
</dbReference>